<gene>
    <name evidence="1" type="ORF">OIU85_012502</name>
</gene>
<dbReference type="SUPFAM" id="SSF49899">
    <property type="entry name" value="Concanavalin A-like lectins/glucanases"/>
    <property type="match status" value="1"/>
</dbReference>
<keyword evidence="2" id="KW-1185">Reference proteome</keyword>
<comment type="caution">
    <text evidence="1">The sequence shown here is derived from an EMBL/GenBank/DDBJ whole genome shotgun (WGS) entry which is preliminary data.</text>
</comment>
<dbReference type="EMBL" id="JAPFFL010000017">
    <property type="protein sequence ID" value="KAJ6673506.1"/>
    <property type="molecule type" value="Genomic_DNA"/>
</dbReference>
<organism evidence="1 2">
    <name type="scientific">Salix viminalis</name>
    <name type="common">Common osier</name>
    <name type="synonym">Basket willow</name>
    <dbReference type="NCBI Taxonomy" id="40686"/>
    <lineage>
        <taxon>Eukaryota</taxon>
        <taxon>Viridiplantae</taxon>
        <taxon>Streptophyta</taxon>
        <taxon>Embryophyta</taxon>
        <taxon>Tracheophyta</taxon>
        <taxon>Spermatophyta</taxon>
        <taxon>Magnoliopsida</taxon>
        <taxon>eudicotyledons</taxon>
        <taxon>Gunneridae</taxon>
        <taxon>Pentapetalae</taxon>
        <taxon>rosids</taxon>
        <taxon>fabids</taxon>
        <taxon>Malpighiales</taxon>
        <taxon>Salicaceae</taxon>
        <taxon>Saliceae</taxon>
        <taxon>Salix</taxon>
    </lineage>
</organism>
<evidence type="ECO:0000313" key="1">
    <source>
        <dbReference type="EMBL" id="KAJ6673506.1"/>
    </source>
</evidence>
<name>A0A9Q0NPE6_SALVM</name>
<accession>A0A9Q0NPE6</accession>
<proteinExistence type="predicted"/>
<dbReference type="OrthoDB" id="4781at2759"/>
<reference evidence="1 2" key="1">
    <citation type="journal article" date="2023" name="Int. J. Mol. Sci.">
        <title>De Novo Assembly and Annotation of 11 Diverse Shrub Willow (Salix) Genomes Reveals Novel Gene Organization in Sex-Linked Regions.</title>
        <authorList>
            <person name="Hyden B."/>
            <person name="Feng K."/>
            <person name="Yates T.B."/>
            <person name="Jawdy S."/>
            <person name="Cereghino C."/>
            <person name="Smart L.B."/>
            <person name="Muchero W."/>
        </authorList>
    </citation>
    <scope>NUCLEOTIDE SEQUENCE [LARGE SCALE GENOMIC DNA]</scope>
    <source>
        <tissue evidence="1">Shoot tip</tissue>
    </source>
</reference>
<protein>
    <submittedName>
        <fullName evidence="1">XYLOGLUCAN ENDOTRANSGLUCOSYLASE/HYDROLASE</fullName>
    </submittedName>
</protein>
<sequence>MRIYLSLWNADDWATEVACQDGLDLAPFTASYRNFNAEACVLSNGASSCGTNTSPPASAAAECLVLRRSLTRQGKENLIGPEELHGLHHCKIPTDFPRSTSGMQHGLERRRPCFTSFQVFAT</sequence>
<dbReference type="Gene3D" id="2.60.120.200">
    <property type="match status" value="1"/>
</dbReference>
<dbReference type="AlphaFoldDB" id="A0A9Q0NPE6"/>
<evidence type="ECO:0000313" key="2">
    <source>
        <dbReference type="Proteomes" id="UP001151529"/>
    </source>
</evidence>
<dbReference type="InterPro" id="IPR013320">
    <property type="entry name" value="ConA-like_dom_sf"/>
</dbReference>
<dbReference type="Proteomes" id="UP001151529">
    <property type="component" value="Chromosome 18"/>
</dbReference>